<sequence length="42" mass="5210">MIKFKRGQDCLEDLFHEKNKKRKNKKKRSFRVSIKNKLLYRG</sequence>
<dbReference type="AlphaFoldDB" id="A0A087HCA6"/>
<gene>
    <name evidence="1" type="ordered locus">AALP_Aa3g283700</name>
</gene>
<reference evidence="2" key="1">
    <citation type="journal article" date="2015" name="Nat. Plants">
        <title>Genome expansion of Arabis alpina linked with retrotransposition and reduced symmetric DNA methylation.</title>
        <authorList>
            <person name="Willing E.M."/>
            <person name="Rawat V."/>
            <person name="Mandakova T."/>
            <person name="Maumus F."/>
            <person name="James G.V."/>
            <person name="Nordstroem K.J."/>
            <person name="Becker C."/>
            <person name="Warthmann N."/>
            <person name="Chica C."/>
            <person name="Szarzynska B."/>
            <person name="Zytnicki M."/>
            <person name="Albani M.C."/>
            <person name="Kiefer C."/>
            <person name="Bergonzi S."/>
            <person name="Castaings L."/>
            <person name="Mateos J.L."/>
            <person name="Berns M.C."/>
            <person name="Bujdoso N."/>
            <person name="Piofczyk T."/>
            <person name="de Lorenzo L."/>
            <person name="Barrero-Sicilia C."/>
            <person name="Mateos I."/>
            <person name="Piednoel M."/>
            <person name="Hagmann J."/>
            <person name="Chen-Min-Tao R."/>
            <person name="Iglesias-Fernandez R."/>
            <person name="Schuster S.C."/>
            <person name="Alonso-Blanco C."/>
            <person name="Roudier F."/>
            <person name="Carbonero P."/>
            <person name="Paz-Ares J."/>
            <person name="Davis S.J."/>
            <person name="Pecinka A."/>
            <person name="Quesneville H."/>
            <person name="Colot V."/>
            <person name="Lysak M.A."/>
            <person name="Weigel D."/>
            <person name="Coupland G."/>
            <person name="Schneeberger K."/>
        </authorList>
    </citation>
    <scope>NUCLEOTIDE SEQUENCE [LARGE SCALE GENOMIC DNA]</scope>
    <source>
        <strain evidence="2">cv. Pajares</strain>
    </source>
</reference>
<accession>A0A087HCA6</accession>
<organism evidence="1 2">
    <name type="scientific">Arabis alpina</name>
    <name type="common">Alpine rock-cress</name>
    <dbReference type="NCBI Taxonomy" id="50452"/>
    <lineage>
        <taxon>Eukaryota</taxon>
        <taxon>Viridiplantae</taxon>
        <taxon>Streptophyta</taxon>
        <taxon>Embryophyta</taxon>
        <taxon>Tracheophyta</taxon>
        <taxon>Spermatophyta</taxon>
        <taxon>Magnoliopsida</taxon>
        <taxon>eudicotyledons</taxon>
        <taxon>Gunneridae</taxon>
        <taxon>Pentapetalae</taxon>
        <taxon>rosids</taxon>
        <taxon>malvids</taxon>
        <taxon>Brassicales</taxon>
        <taxon>Brassicaceae</taxon>
        <taxon>Arabideae</taxon>
        <taxon>Arabis</taxon>
    </lineage>
</organism>
<evidence type="ECO:0000313" key="1">
    <source>
        <dbReference type="EMBL" id="KFK39758.1"/>
    </source>
</evidence>
<name>A0A087HCA6_ARAAL</name>
<dbReference type="Gramene" id="KFK39758">
    <property type="protein sequence ID" value="KFK39758"/>
    <property type="gene ID" value="AALP_AA3G283700"/>
</dbReference>
<proteinExistence type="predicted"/>
<dbReference type="Proteomes" id="UP000029120">
    <property type="component" value="Chromosome 3"/>
</dbReference>
<keyword evidence="2" id="KW-1185">Reference proteome</keyword>
<dbReference type="EMBL" id="CM002871">
    <property type="protein sequence ID" value="KFK39758.1"/>
    <property type="molecule type" value="Genomic_DNA"/>
</dbReference>
<evidence type="ECO:0000313" key="2">
    <source>
        <dbReference type="Proteomes" id="UP000029120"/>
    </source>
</evidence>
<protein>
    <submittedName>
        <fullName evidence="1">Uncharacterized protein</fullName>
    </submittedName>
</protein>